<dbReference type="PANTHER" id="PTHR43968">
    <property type="match status" value="1"/>
</dbReference>
<sequence>MKLFYSPASPFVRKISVLAIELDLVARIERIPVDVWEPETPYVGINPLGKVPAFVTDDGSVIYDSPVICEYLNSLAAGHLFPAPGAGRWTVLCNQALADGVCDAAVLRLHESRRDDSKRSDEWIARQRGVIARSLDLLEHNETRLEGDIDIGKISVGVMLGYLDFRFGGDQWRNGRPALSRWYETFSARESMTATLPPHLRR</sequence>
<dbReference type="CDD" id="cd03205">
    <property type="entry name" value="GST_C_6"/>
    <property type="match status" value="1"/>
</dbReference>
<feature type="domain" description="GST N-terminal" evidence="1">
    <location>
        <begin position="1"/>
        <end position="80"/>
    </location>
</feature>
<name>A0ABT3Z9N3_9HYPH</name>
<protein>
    <submittedName>
        <fullName evidence="2">Glutathione S-transferase N-terminal domain-containing protein</fullName>
    </submittedName>
</protein>
<dbReference type="InterPro" id="IPR004045">
    <property type="entry name" value="Glutathione_S-Trfase_N"/>
</dbReference>
<evidence type="ECO:0000313" key="3">
    <source>
        <dbReference type="Proteomes" id="UP001073227"/>
    </source>
</evidence>
<evidence type="ECO:0000259" key="1">
    <source>
        <dbReference type="PROSITE" id="PS50404"/>
    </source>
</evidence>
<evidence type="ECO:0000313" key="2">
    <source>
        <dbReference type="EMBL" id="MCY0148497.1"/>
    </source>
</evidence>
<keyword evidence="3" id="KW-1185">Reference proteome</keyword>
<dbReference type="Pfam" id="PF13409">
    <property type="entry name" value="GST_N_2"/>
    <property type="match status" value="1"/>
</dbReference>
<dbReference type="RefSeq" id="WP_267654061.1">
    <property type="nucleotide sequence ID" value="NZ_JAOVZR010000001.1"/>
</dbReference>
<organism evidence="2 3">
    <name type="scientific">Hoeflea algicola</name>
    <dbReference type="NCBI Taxonomy" id="2983763"/>
    <lineage>
        <taxon>Bacteria</taxon>
        <taxon>Pseudomonadati</taxon>
        <taxon>Pseudomonadota</taxon>
        <taxon>Alphaproteobacteria</taxon>
        <taxon>Hyphomicrobiales</taxon>
        <taxon>Rhizobiaceae</taxon>
        <taxon>Hoeflea</taxon>
    </lineage>
</organism>
<comment type="caution">
    <text evidence="2">The sequence shown here is derived from an EMBL/GenBank/DDBJ whole genome shotgun (WGS) entry which is preliminary data.</text>
</comment>
<dbReference type="PANTHER" id="PTHR43968:SF6">
    <property type="entry name" value="GLUTATHIONE S-TRANSFERASE OMEGA"/>
    <property type="match status" value="1"/>
</dbReference>
<dbReference type="Pfam" id="PF13410">
    <property type="entry name" value="GST_C_2"/>
    <property type="match status" value="1"/>
</dbReference>
<proteinExistence type="predicted"/>
<gene>
    <name evidence="2" type="ORF">OEG84_12420</name>
</gene>
<dbReference type="PROSITE" id="PS50404">
    <property type="entry name" value="GST_NTER"/>
    <property type="match status" value="1"/>
</dbReference>
<dbReference type="InterPro" id="IPR036282">
    <property type="entry name" value="Glutathione-S-Trfase_C_sf"/>
</dbReference>
<dbReference type="Gene3D" id="1.20.1050.10">
    <property type="match status" value="1"/>
</dbReference>
<dbReference type="SUPFAM" id="SSF52833">
    <property type="entry name" value="Thioredoxin-like"/>
    <property type="match status" value="1"/>
</dbReference>
<dbReference type="EMBL" id="JAOVZR010000001">
    <property type="protein sequence ID" value="MCY0148497.1"/>
    <property type="molecule type" value="Genomic_DNA"/>
</dbReference>
<accession>A0ABT3Z9N3</accession>
<dbReference type="InterPro" id="IPR036249">
    <property type="entry name" value="Thioredoxin-like_sf"/>
</dbReference>
<dbReference type="InterPro" id="IPR050983">
    <property type="entry name" value="GST_Omega/HSP26"/>
</dbReference>
<dbReference type="Proteomes" id="UP001073227">
    <property type="component" value="Unassembled WGS sequence"/>
</dbReference>
<reference evidence="2" key="1">
    <citation type="submission" date="2022-10" db="EMBL/GenBank/DDBJ databases">
        <title>Hoeflea sp. G2-23, isolated from marine algae.</title>
        <authorList>
            <person name="Kristyanto S."/>
            <person name="Kim J.M."/>
            <person name="Jeon C.O."/>
        </authorList>
    </citation>
    <scope>NUCLEOTIDE SEQUENCE</scope>
    <source>
        <strain evidence="2">G2-23</strain>
    </source>
</reference>
<dbReference type="SUPFAM" id="SSF47616">
    <property type="entry name" value="GST C-terminal domain-like"/>
    <property type="match status" value="1"/>
</dbReference>
<dbReference type="CDD" id="cd03049">
    <property type="entry name" value="GST_N_3"/>
    <property type="match status" value="1"/>
</dbReference>
<dbReference type="Gene3D" id="3.40.30.10">
    <property type="entry name" value="Glutaredoxin"/>
    <property type="match status" value="1"/>
</dbReference>